<dbReference type="EMBL" id="BMWP01000012">
    <property type="protein sequence ID" value="GGW35813.1"/>
    <property type="molecule type" value="Genomic_DNA"/>
</dbReference>
<evidence type="ECO:0000313" key="1">
    <source>
        <dbReference type="EMBL" id="GGW35813.1"/>
    </source>
</evidence>
<dbReference type="Proteomes" id="UP000634668">
    <property type="component" value="Unassembled WGS sequence"/>
</dbReference>
<accession>A0A918IXQ2</accession>
<keyword evidence="2" id="KW-1185">Reference proteome</keyword>
<sequence length="56" mass="6424">MDVFVGENNKVRESLVIEALKKTAVRQGDWIMIPPCKGPKINHNVNFELGWFLIIN</sequence>
<organism evidence="1 2">
    <name type="scientific">Arenibacter certesii</name>
    <dbReference type="NCBI Taxonomy" id="228955"/>
    <lineage>
        <taxon>Bacteria</taxon>
        <taxon>Pseudomonadati</taxon>
        <taxon>Bacteroidota</taxon>
        <taxon>Flavobacteriia</taxon>
        <taxon>Flavobacteriales</taxon>
        <taxon>Flavobacteriaceae</taxon>
        <taxon>Arenibacter</taxon>
    </lineage>
</organism>
<comment type="caution">
    <text evidence="1">The sequence shown here is derived from an EMBL/GenBank/DDBJ whole genome shotgun (WGS) entry which is preliminary data.</text>
</comment>
<protein>
    <submittedName>
        <fullName evidence="1">Uncharacterized protein</fullName>
    </submittedName>
</protein>
<reference evidence="1" key="2">
    <citation type="submission" date="2020-09" db="EMBL/GenBank/DDBJ databases">
        <authorList>
            <person name="Sun Q."/>
            <person name="Kim S."/>
        </authorList>
    </citation>
    <scope>NUCLEOTIDE SEQUENCE</scope>
    <source>
        <strain evidence="1">KCTC 12113</strain>
    </source>
</reference>
<dbReference type="AlphaFoldDB" id="A0A918IXQ2"/>
<proteinExistence type="predicted"/>
<name>A0A918IXQ2_9FLAO</name>
<gene>
    <name evidence="1" type="ORF">GCM10007383_21090</name>
</gene>
<evidence type="ECO:0000313" key="2">
    <source>
        <dbReference type="Proteomes" id="UP000634668"/>
    </source>
</evidence>
<reference evidence="1" key="1">
    <citation type="journal article" date="2014" name="Int. J. Syst. Evol. Microbiol.">
        <title>Complete genome sequence of Corynebacterium casei LMG S-19264T (=DSM 44701T), isolated from a smear-ripened cheese.</title>
        <authorList>
            <consortium name="US DOE Joint Genome Institute (JGI-PGF)"/>
            <person name="Walter F."/>
            <person name="Albersmeier A."/>
            <person name="Kalinowski J."/>
            <person name="Ruckert C."/>
        </authorList>
    </citation>
    <scope>NUCLEOTIDE SEQUENCE</scope>
    <source>
        <strain evidence="1">KCTC 12113</strain>
    </source>
</reference>